<sequence>MAPARLLLAAALLGLTAQAGQAQTLQDRPYGEARGPVVYQVDPESGRFRGPPISTDGQDLRAIGAVPVPTVMNGGGFGPTGNDYFGNMLIATPQGPRRTSDGYVLAPAYKAPPLR</sequence>
<protein>
    <submittedName>
        <fullName evidence="2">Uncharacterized protein</fullName>
    </submittedName>
</protein>
<dbReference type="RefSeq" id="WP_096486043.1">
    <property type="nucleotide sequence ID" value="NZ_AP014809.1"/>
</dbReference>
<evidence type="ECO:0000313" key="3">
    <source>
        <dbReference type="Proteomes" id="UP000218288"/>
    </source>
</evidence>
<organism evidence="2 3">
    <name type="scientific">Methylorubrum populi</name>
    <dbReference type="NCBI Taxonomy" id="223967"/>
    <lineage>
        <taxon>Bacteria</taxon>
        <taxon>Pseudomonadati</taxon>
        <taxon>Pseudomonadota</taxon>
        <taxon>Alphaproteobacteria</taxon>
        <taxon>Hyphomicrobiales</taxon>
        <taxon>Methylobacteriaceae</taxon>
        <taxon>Methylorubrum</taxon>
    </lineage>
</organism>
<keyword evidence="1" id="KW-0732">Signal</keyword>
<feature type="signal peptide" evidence="1">
    <location>
        <begin position="1"/>
        <end position="22"/>
    </location>
</feature>
<evidence type="ECO:0000313" key="2">
    <source>
        <dbReference type="EMBL" id="BAU92013.1"/>
    </source>
</evidence>
<name>A0A160PHZ7_9HYPH</name>
<dbReference type="Proteomes" id="UP000218288">
    <property type="component" value="Chromosome"/>
</dbReference>
<gene>
    <name evidence="2" type="ORF">MPPM_3408</name>
</gene>
<dbReference type="AlphaFoldDB" id="A0A160PHZ7"/>
<feature type="chain" id="PRO_5007818584" evidence="1">
    <location>
        <begin position="23"/>
        <end position="115"/>
    </location>
</feature>
<reference evidence="2 3" key="1">
    <citation type="journal article" date="2016" name="Genome Announc.">
        <title>Complete Genome Sequence of Methylobacterium populi P-1M, Isolated from Pink-Pigmented Household Biofilm.</title>
        <authorList>
            <person name="Morohoshi T."/>
            <person name="Ikeda T."/>
        </authorList>
    </citation>
    <scope>NUCLEOTIDE SEQUENCE [LARGE SCALE GENOMIC DNA]</scope>
    <source>
        <strain evidence="2 3">P-1M</strain>
    </source>
</reference>
<dbReference type="OrthoDB" id="7995823at2"/>
<evidence type="ECO:0000256" key="1">
    <source>
        <dbReference type="SAM" id="SignalP"/>
    </source>
</evidence>
<dbReference type="EMBL" id="AP014809">
    <property type="protein sequence ID" value="BAU92013.1"/>
    <property type="molecule type" value="Genomic_DNA"/>
</dbReference>
<proteinExistence type="predicted"/>
<accession>A0A160PHZ7</accession>